<gene>
    <name evidence="2" type="ORF">J1N35_038330</name>
</gene>
<keyword evidence="3" id="KW-1185">Reference proteome</keyword>
<dbReference type="Proteomes" id="UP000828251">
    <property type="component" value="Unassembled WGS sequence"/>
</dbReference>
<comment type="caution">
    <text evidence="2">The sequence shown here is derived from an EMBL/GenBank/DDBJ whole genome shotgun (WGS) entry which is preliminary data.</text>
</comment>
<dbReference type="AlphaFoldDB" id="A0A9D3ULV1"/>
<protein>
    <submittedName>
        <fullName evidence="2">Uncharacterized protein</fullName>
    </submittedName>
</protein>
<dbReference type="EMBL" id="JAIQCV010000011">
    <property type="protein sequence ID" value="KAH1047546.1"/>
    <property type="molecule type" value="Genomic_DNA"/>
</dbReference>
<evidence type="ECO:0000313" key="3">
    <source>
        <dbReference type="Proteomes" id="UP000828251"/>
    </source>
</evidence>
<proteinExistence type="predicted"/>
<reference evidence="2 3" key="1">
    <citation type="journal article" date="2021" name="Plant Biotechnol. J.">
        <title>Multi-omics assisted identification of the key and species-specific regulatory components of drought-tolerant mechanisms in Gossypium stocksii.</title>
        <authorList>
            <person name="Yu D."/>
            <person name="Ke L."/>
            <person name="Zhang D."/>
            <person name="Wu Y."/>
            <person name="Sun Y."/>
            <person name="Mei J."/>
            <person name="Sun J."/>
            <person name="Sun Y."/>
        </authorList>
    </citation>
    <scope>NUCLEOTIDE SEQUENCE [LARGE SCALE GENOMIC DNA]</scope>
    <source>
        <strain evidence="3">cv. E1</strain>
        <tissue evidence="2">Leaf</tissue>
    </source>
</reference>
<accession>A0A9D3ULV1</accession>
<sequence>MALPQAAKGYGGYAKRHGIDTTGTRSTHVGRATPTTQGQTSDKGKGVLGGKPPGFPLKEPLLLSSMVESSHMGVQSRASTLDSMGRNSKFECLRFDEGDFRGW</sequence>
<evidence type="ECO:0000313" key="2">
    <source>
        <dbReference type="EMBL" id="KAH1047546.1"/>
    </source>
</evidence>
<feature type="region of interest" description="Disordered" evidence="1">
    <location>
        <begin position="1"/>
        <end position="55"/>
    </location>
</feature>
<name>A0A9D3ULV1_9ROSI</name>
<feature type="compositionally biased region" description="Polar residues" evidence="1">
    <location>
        <begin position="21"/>
        <end position="41"/>
    </location>
</feature>
<organism evidence="2 3">
    <name type="scientific">Gossypium stocksii</name>
    <dbReference type="NCBI Taxonomy" id="47602"/>
    <lineage>
        <taxon>Eukaryota</taxon>
        <taxon>Viridiplantae</taxon>
        <taxon>Streptophyta</taxon>
        <taxon>Embryophyta</taxon>
        <taxon>Tracheophyta</taxon>
        <taxon>Spermatophyta</taxon>
        <taxon>Magnoliopsida</taxon>
        <taxon>eudicotyledons</taxon>
        <taxon>Gunneridae</taxon>
        <taxon>Pentapetalae</taxon>
        <taxon>rosids</taxon>
        <taxon>malvids</taxon>
        <taxon>Malvales</taxon>
        <taxon>Malvaceae</taxon>
        <taxon>Malvoideae</taxon>
        <taxon>Gossypium</taxon>
    </lineage>
</organism>
<evidence type="ECO:0000256" key="1">
    <source>
        <dbReference type="SAM" id="MobiDB-lite"/>
    </source>
</evidence>